<name>A0A853EY29_9MICO</name>
<feature type="transmembrane region" description="Helical" evidence="2">
    <location>
        <begin position="386"/>
        <end position="415"/>
    </location>
</feature>
<gene>
    <name evidence="3" type="ORF">HZZ10_13460</name>
</gene>
<dbReference type="AlphaFoldDB" id="A0A853EY29"/>
<feature type="transmembrane region" description="Helical" evidence="2">
    <location>
        <begin position="347"/>
        <end position="366"/>
    </location>
</feature>
<feature type="transmembrane region" description="Helical" evidence="2">
    <location>
        <begin position="1008"/>
        <end position="1028"/>
    </location>
</feature>
<feature type="compositionally biased region" description="Low complexity" evidence="1">
    <location>
        <begin position="64"/>
        <end position="74"/>
    </location>
</feature>
<feature type="region of interest" description="Disordered" evidence="1">
    <location>
        <begin position="1"/>
        <end position="74"/>
    </location>
</feature>
<comment type="caution">
    <text evidence="3">The sequence shown here is derived from an EMBL/GenBank/DDBJ whole genome shotgun (WGS) entry which is preliminary data.</text>
</comment>
<feature type="transmembrane region" description="Helical" evidence="2">
    <location>
        <begin position="555"/>
        <end position="578"/>
    </location>
</feature>
<protein>
    <recommendedName>
        <fullName evidence="5">FtsX-like permease family protein</fullName>
    </recommendedName>
</protein>
<feature type="transmembrane region" description="Helical" evidence="2">
    <location>
        <begin position="89"/>
        <end position="112"/>
    </location>
</feature>
<reference evidence="3 4" key="1">
    <citation type="submission" date="2020-07" db="EMBL/GenBank/DDBJ databases">
        <title>MOT database genomes.</title>
        <authorList>
            <person name="Joseph S."/>
            <person name="Aduse-Opoku J."/>
            <person name="Hashim A."/>
            <person name="Wade W."/>
            <person name="Curtis M."/>
        </authorList>
    </citation>
    <scope>NUCLEOTIDE SEQUENCE [LARGE SCALE GENOMIC DNA]</scope>
    <source>
        <strain evidence="3 4">DSM 100099</strain>
    </source>
</reference>
<feature type="transmembrane region" description="Helical" evidence="2">
    <location>
        <begin position="1106"/>
        <end position="1125"/>
    </location>
</feature>
<feature type="transmembrane region" description="Helical" evidence="2">
    <location>
        <begin position="504"/>
        <end position="529"/>
    </location>
</feature>
<keyword evidence="2" id="KW-0812">Transmembrane</keyword>
<dbReference type="EMBL" id="JACBYE010000036">
    <property type="protein sequence ID" value="NYS94522.1"/>
    <property type="molecule type" value="Genomic_DNA"/>
</dbReference>
<feature type="transmembrane region" description="Helical" evidence="2">
    <location>
        <begin position="1060"/>
        <end position="1086"/>
    </location>
</feature>
<evidence type="ECO:0000256" key="1">
    <source>
        <dbReference type="SAM" id="MobiDB-lite"/>
    </source>
</evidence>
<keyword evidence="2" id="KW-1133">Transmembrane helix</keyword>
<evidence type="ECO:0000256" key="2">
    <source>
        <dbReference type="SAM" id="Phobius"/>
    </source>
</evidence>
<proteinExistence type="predicted"/>
<dbReference type="Proteomes" id="UP000561011">
    <property type="component" value="Unassembled WGS sequence"/>
</dbReference>
<evidence type="ECO:0008006" key="5">
    <source>
        <dbReference type="Google" id="ProtNLM"/>
    </source>
</evidence>
<dbReference type="RefSeq" id="WP_179913892.1">
    <property type="nucleotide sequence ID" value="NZ_JACBYE010000036.1"/>
</dbReference>
<organism evidence="3 4">
    <name type="scientific">Sanguibacter inulinus</name>
    <dbReference type="NCBI Taxonomy" id="60922"/>
    <lineage>
        <taxon>Bacteria</taxon>
        <taxon>Bacillati</taxon>
        <taxon>Actinomycetota</taxon>
        <taxon>Actinomycetes</taxon>
        <taxon>Micrococcales</taxon>
        <taxon>Sanguibacteraceae</taxon>
        <taxon>Sanguibacter</taxon>
    </lineage>
</organism>
<feature type="transmembrane region" description="Helical" evidence="2">
    <location>
        <begin position="471"/>
        <end position="492"/>
    </location>
</feature>
<sequence>MTSTTGRARAAQLPARDPRPVAVQHGRGTTRRRDARPEGARTMGTKTTTAPGAVPSRAPERARAGTSPTGTPSTGLAGLLRARLRASRAALLGLAAVTLLVAGTVGGTFAFVEQSSTQAVRTAPDLLTGPGSVLRVTTRLAPDPTAQDGTVRQIFASATGDTPVDVSRSLTTEARSASAADGAPLEQVVLSARTAAAGSTVPGPGEALLPTSAAEPLGLEVGDTVVVADVPLVVVGLWEPDPGAPGSALDETSGSGEPPYGPVLVDEQTLLAVQDDPFVGWTVSTRTPLLTVDDVATLATGLPGVRGAVTASPADVRGVVETGTLTATVAALDAQASTARAVTTAPVVLLLVVSLVSLVELARMLVAVRARESQILVARGASAAQLGWLGLVEVLPAAVGGALLGGAGAWAALALVGPVGGWTALGAAWIVGSAAGVAVLVAVVFVVVTAVDARSLARARAVDASGRARTAVGVVAVVLLGAVSVLLGWRLWRARGLAVPEAEALVVAAPGVLLLALVLVVLVLLAPTLRLVERRARRRPGLAPVYAARQVSRRLVAFTVPAVLVALATGSVLLASGYSGTVDHLRGQVGGLATGSDVRVQTTTTGVVTPLTTVPALDVDDGVAAASSLVLDVEGTVGDGPVRVLAVPGEQIAPLLSRTPAVDASSLVVVAPRPALPGLALPEGTSALRLDLSGQAVEAEIDETRFSRRIRAPMPAFGGPPVPVTTVVWLADEHGGIVQTSADPVSFPVLAGDDGSRTDVEVEIPVPDTASSWRVVSVELRADPRRGPVALDLAVTSVGTLADTGATADDGTSGPTDLAGAQGTWSLLDALVGASGTAYDGSLSLTSPPDAVLPAVSGVLEAAAVQARLRFMPPGADPSLDPGATDLAPAVPAVVVPELLARLDAAVGDTLDATVVGQRVTLEIVGSVPALPGGLGGPALMLDLDALQAYGLRTARAPAAGDEIWVVAQDPSEVGVLVEAVETQVPPAWTVTSAGTAAAVPAPSIGSAFWIAAAGAVALSLAGTWSVLGALGRARRGEVVALRAVGVSGGAQARSRTSELLVVLGCAVVAGLVSGALVTLAVAGLFARVTVPEAFAGIASGVHPSVVPMVVLLLALVVGAGLLVADQARTVRRQALDLDHREDAR</sequence>
<keyword evidence="2" id="KW-0472">Membrane</keyword>
<evidence type="ECO:0000313" key="4">
    <source>
        <dbReference type="Proteomes" id="UP000561011"/>
    </source>
</evidence>
<accession>A0A853EY29</accession>
<evidence type="ECO:0000313" key="3">
    <source>
        <dbReference type="EMBL" id="NYS94522.1"/>
    </source>
</evidence>
<keyword evidence="4" id="KW-1185">Reference proteome</keyword>
<feature type="transmembrane region" description="Helical" evidence="2">
    <location>
        <begin position="427"/>
        <end position="451"/>
    </location>
</feature>